<keyword evidence="8" id="KW-1185">Reference proteome</keyword>
<dbReference type="Pfam" id="PF00090">
    <property type="entry name" value="TSP_1"/>
    <property type="match status" value="2"/>
</dbReference>
<dbReference type="EnsemblMetazoa" id="CapteT49367">
    <property type="protein sequence ID" value="CapteP49367"/>
    <property type="gene ID" value="CapteG49367"/>
</dbReference>
<dbReference type="InterPro" id="IPR052065">
    <property type="entry name" value="Compl_asym_regulator"/>
</dbReference>
<dbReference type="InterPro" id="IPR000884">
    <property type="entry name" value="TSP1_rpt"/>
</dbReference>
<dbReference type="EMBL" id="AMQN01021214">
    <property type="status" value="NOT_ANNOTATED_CDS"/>
    <property type="molecule type" value="Genomic_DNA"/>
</dbReference>
<dbReference type="HOGENOM" id="CLU_047129_1_0_1"/>
<dbReference type="InterPro" id="IPR036383">
    <property type="entry name" value="TSP1_rpt_sf"/>
</dbReference>
<proteinExistence type="predicted"/>
<comment type="subcellular location">
    <subcellularLocation>
        <location evidence="1">Secreted</location>
    </subcellularLocation>
</comment>
<evidence type="ECO:0000256" key="5">
    <source>
        <dbReference type="ARBA" id="ARBA00023157"/>
    </source>
</evidence>
<protein>
    <submittedName>
        <fullName evidence="6 7">Uncharacterized protein</fullName>
    </submittedName>
</protein>
<feature type="non-terminal residue" evidence="6">
    <location>
        <position position="1"/>
    </location>
</feature>
<sequence>NGGWTAWSVWSSCSVTCGSGSAYRSRSCTNPAPSGKGKKCPGENGEYRQCNAGACPVDGQWSVWTSYGSCSVTCGTGYRARTRACNSPPPQYNGKQCQGRSVETLVCSSTRC</sequence>
<evidence type="ECO:0000313" key="7">
    <source>
        <dbReference type="EnsemblMetazoa" id="CapteP49367"/>
    </source>
</evidence>
<dbReference type="PRINTS" id="PR01705">
    <property type="entry name" value="TSP1REPEAT"/>
</dbReference>
<keyword evidence="2" id="KW-0964">Secreted</keyword>
<evidence type="ECO:0000256" key="2">
    <source>
        <dbReference type="ARBA" id="ARBA00022525"/>
    </source>
</evidence>
<name>R7US58_CAPTE</name>
<accession>R7US58</accession>
<dbReference type="FunFam" id="2.20.100.10:FF:000007">
    <property type="entry name" value="Thrombospondin 1"/>
    <property type="match status" value="1"/>
</dbReference>
<evidence type="ECO:0000313" key="8">
    <source>
        <dbReference type="Proteomes" id="UP000014760"/>
    </source>
</evidence>
<evidence type="ECO:0000256" key="4">
    <source>
        <dbReference type="ARBA" id="ARBA00022737"/>
    </source>
</evidence>
<evidence type="ECO:0000256" key="3">
    <source>
        <dbReference type="ARBA" id="ARBA00022729"/>
    </source>
</evidence>
<keyword evidence="5" id="KW-1015">Disulfide bond</keyword>
<dbReference type="SMART" id="SM00209">
    <property type="entry name" value="TSP1"/>
    <property type="match status" value="2"/>
</dbReference>
<dbReference type="PANTHER" id="PTHR22906:SF43">
    <property type="entry name" value="PROPERDIN"/>
    <property type="match status" value="1"/>
</dbReference>
<dbReference type="SUPFAM" id="SSF82895">
    <property type="entry name" value="TSP-1 type 1 repeat"/>
    <property type="match status" value="2"/>
</dbReference>
<feature type="non-terminal residue" evidence="6">
    <location>
        <position position="112"/>
    </location>
</feature>
<dbReference type="OrthoDB" id="6273859at2759"/>
<keyword evidence="4" id="KW-0677">Repeat</keyword>
<dbReference type="STRING" id="283909.R7US58"/>
<dbReference type="EMBL" id="KB298286">
    <property type="protein sequence ID" value="ELU09349.1"/>
    <property type="molecule type" value="Genomic_DNA"/>
</dbReference>
<reference evidence="7" key="3">
    <citation type="submission" date="2015-06" db="UniProtKB">
        <authorList>
            <consortium name="EnsemblMetazoa"/>
        </authorList>
    </citation>
    <scope>IDENTIFICATION</scope>
</reference>
<organism evidence="6">
    <name type="scientific">Capitella teleta</name>
    <name type="common">Polychaete worm</name>
    <dbReference type="NCBI Taxonomy" id="283909"/>
    <lineage>
        <taxon>Eukaryota</taxon>
        <taxon>Metazoa</taxon>
        <taxon>Spiralia</taxon>
        <taxon>Lophotrochozoa</taxon>
        <taxon>Annelida</taxon>
        <taxon>Polychaeta</taxon>
        <taxon>Sedentaria</taxon>
        <taxon>Scolecida</taxon>
        <taxon>Capitellidae</taxon>
        <taxon>Capitella</taxon>
    </lineage>
</organism>
<dbReference type="OMA" id="TEECDAG"/>
<dbReference type="AlphaFoldDB" id="R7US58"/>
<dbReference type="Proteomes" id="UP000014760">
    <property type="component" value="Unassembled WGS sequence"/>
</dbReference>
<gene>
    <name evidence="6" type="ORF">CAPTEDRAFT_49367</name>
</gene>
<reference evidence="8" key="1">
    <citation type="submission" date="2012-12" db="EMBL/GenBank/DDBJ databases">
        <authorList>
            <person name="Hellsten U."/>
            <person name="Grimwood J."/>
            <person name="Chapman J.A."/>
            <person name="Shapiro H."/>
            <person name="Aerts A."/>
            <person name="Otillar R.P."/>
            <person name="Terry A.Y."/>
            <person name="Boore J.L."/>
            <person name="Simakov O."/>
            <person name="Marletaz F."/>
            <person name="Cho S.-J."/>
            <person name="Edsinger-Gonzales E."/>
            <person name="Havlak P."/>
            <person name="Kuo D.-H."/>
            <person name="Larsson T."/>
            <person name="Lv J."/>
            <person name="Arendt D."/>
            <person name="Savage R."/>
            <person name="Osoegawa K."/>
            <person name="de Jong P."/>
            <person name="Lindberg D.R."/>
            <person name="Seaver E.C."/>
            <person name="Weisblat D.A."/>
            <person name="Putnam N.H."/>
            <person name="Grigoriev I.V."/>
            <person name="Rokhsar D.S."/>
        </authorList>
    </citation>
    <scope>NUCLEOTIDE SEQUENCE</scope>
    <source>
        <strain evidence="8">I ESC-2004</strain>
    </source>
</reference>
<dbReference type="PROSITE" id="PS50092">
    <property type="entry name" value="TSP1"/>
    <property type="match status" value="2"/>
</dbReference>
<keyword evidence="3" id="KW-0732">Signal</keyword>
<evidence type="ECO:0000313" key="6">
    <source>
        <dbReference type="EMBL" id="ELU09349.1"/>
    </source>
</evidence>
<dbReference type="PANTHER" id="PTHR22906">
    <property type="entry name" value="PROPERDIN"/>
    <property type="match status" value="1"/>
</dbReference>
<dbReference type="Gene3D" id="2.20.100.10">
    <property type="entry name" value="Thrombospondin type-1 (TSP1) repeat"/>
    <property type="match status" value="2"/>
</dbReference>
<reference evidence="6 8" key="2">
    <citation type="journal article" date="2013" name="Nature">
        <title>Insights into bilaterian evolution from three spiralian genomes.</title>
        <authorList>
            <person name="Simakov O."/>
            <person name="Marletaz F."/>
            <person name="Cho S.J."/>
            <person name="Edsinger-Gonzales E."/>
            <person name="Havlak P."/>
            <person name="Hellsten U."/>
            <person name="Kuo D.H."/>
            <person name="Larsson T."/>
            <person name="Lv J."/>
            <person name="Arendt D."/>
            <person name="Savage R."/>
            <person name="Osoegawa K."/>
            <person name="de Jong P."/>
            <person name="Grimwood J."/>
            <person name="Chapman J.A."/>
            <person name="Shapiro H."/>
            <person name="Aerts A."/>
            <person name="Otillar R.P."/>
            <person name="Terry A.Y."/>
            <person name="Boore J.L."/>
            <person name="Grigoriev I.V."/>
            <person name="Lindberg D.R."/>
            <person name="Seaver E.C."/>
            <person name="Weisblat D.A."/>
            <person name="Putnam N.H."/>
            <person name="Rokhsar D.S."/>
        </authorList>
    </citation>
    <scope>NUCLEOTIDE SEQUENCE</scope>
    <source>
        <strain evidence="6 8">I ESC-2004</strain>
    </source>
</reference>
<evidence type="ECO:0000256" key="1">
    <source>
        <dbReference type="ARBA" id="ARBA00004613"/>
    </source>
</evidence>
<dbReference type="FunFam" id="2.20.100.10:FF:000001">
    <property type="entry name" value="semaphorin-5A isoform X1"/>
    <property type="match status" value="1"/>
</dbReference>